<dbReference type="InterPro" id="IPR046525">
    <property type="entry name" value="DUF6702"/>
</dbReference>
<dbReference type="Pfam" id="PF20420">
    <property type="entry name" value="DUF6702"/>
    <property type="match status" value="1"/>
</dbReference>
<name>A0A7U2RCC2_FLAPS</name>
<sequence length="141" mass="16311">MSIYQVNYNQKKQMLEITSRIFIDDLNDVLKAKYNQKTHIGEPNEMPQDVLLMKKYLLDNFSVKINGKQKSINYLSKELEGNVVICYYNVKEISKIASVEFKNTALFDLNSDQQNIIQTTIYGKKQSLLLTLDNVKGLLKP</sequence>
<accession>A0A7U2RCC2</accession>
<dbReference type="AlphaFoldDB" id="A0A7U2RCC2"/>
<reference evidence="1 2" key="1">
    <citation type="submission" date="2020-07" db="EMBL/GenBank/DDBJ databases">
        <title>Genomic characterization of Flavobacterium psychrophilum strains.</title>
        <authorList>
            <person name="Castillo D."/>
            <person name="Jorgensen J."/>
            <person name="Middelboe M."/>
        </authorList>
    </citation>
    <scope>NUCLEOTIDE SEQUENCE [LARGE SCALE GENOMIC DNA]</scope>
    <source>
        <strain evidence="1 2">FPS-R7</strain>
    </source>
</reference>
<evidence type="ECO:0000313" key="1">
    <source>
        <dbReference type="EMBL" id="QRE05387.1"/>
    </source>
</evidence>
<evidence type="ECO:0000313" key="2">
    <source>
        <dbReference type="Proteomes" id="UP000596329"/>
    </source>
</evidence>
<proteinExistence type="predicted"/>
<organism evidence="1 2">
    <name type="scientific">Flavobacterium psychrophilum</name>
    <dbReference type="NCBI Taxonomy" id="96345"/>
    <lineage>
        <taxon>Bacteria</taxon>
        <taxon>Pseudomonadati</taxon>
        <taxon>Bacteroidota</taxon>
        <taxon>Flavobacteriia</taxon>
        <taxon>Flavobacteriales</taxon>
        <taxon>Flavobacteriaceae</taxon>
        <taxon>Flavobacterium</taxon>
    </lineage>
</organism>
<protein>
    <submittedName>
        <fullName evidence="1">Uncharacterized protein</fullName>
    </submittedName>
</protein>
<dbReference type="EMBL" id="CP059075">
    <property type="protein sequence ID" value="QRE05387.1"/>
    <property type="molecule type" value="Genomic_DNA"/>
</dbReference>
<dbReference type="RefSeq" id="WP_162179054.1">
    <property type="nucleotide sequence ID" value="NZ_CP007627.1"/>
</dbReference>
<gene>
    <name evidence="1" type="ORF">H0H26_04910</name>
</gene>
<dbReference type="Proteomes" id="UP000596329">
    <property type="component" value="Chromosome"/>
</dbReference>